<sequence>MNNSESTVRKKGEIKWEKDFVVIKCSTYQLWL</sequence>
<accession>T1JV55</accession>
<dbReference type="AlphaFoldDB" id="T1JV55"/>
<reference evidence="2" key="1">
    <citation type="submission" date="2011-08" db="EMBL/GenBank/DDBJ databases">
        <authorList>
            <person name="Rombauts S."/>
        </authorList>
    </citation>
    <scope>NUCLEOTIDE SEQUENCE</scope>
    <source>
        <strain evidence="2">London</strain>
    </source>
</reference>
<dbReference type="EnsemblMetazoa" id="tetur02g03370.1">
    <property type="protein sequence ID" value="tetur02g03370.1"/>
    <property type="gene ID" value="tetur02g03370"/>
</dbReference>
<keyword evidence="2" id="KW-1185">Reference proteome</keyword>
<protein>
    <submittedName>
        <fullName evidence="1">Uncharacterized protein</fullName>
    </submittedName>
</protein>
<reference evidence="1" key="2">
    <citation type="submission" date="2015-06" db="UniProtKB">
        <authorList>
            <consortium name="EnsemblMetazoa"/>
        </authorList>
    </citation>
    <scope>IDENTIFICATION</scope>
</reference>
<dbReference type="Proteomes" id="UP000015104">
    <property type="component" value="Unassembled WGS sequence"/>
</dbReference>
<name>T1JV55_TETUR</name>
<proteinExistence type="predicted"/>
<evidence type="ECO:0000313" key="2">
    <source>
        <dbReference type="Proteomes" id="UP000015104"/>
    </source>
</evidence>
<organism evidence="1 2">
    <name type="scientific">Tetranychus urticae</name>
    <name type="common">Two-spotted spider mite</name>
    <dbReference type="NCBI Taxonomy" id="32264"/>
    <lineage>
        <taxon>Eukaryota</taxon>
        <taxon>Metazoa</taxon>
        <taxon>Ecdysozoa</taxon>
        <taxon>Arthropoda</taxon>
        <taxon>Chelicerata</taxon>
        <taxon>Arachnida</taxon>
        <taxon>Acari</taxon>
        <taxon>Acariformes</taxon>
        <taxon>Trombidiformes</taxon>
        <taxon>Prostigmata</taxon>
        <taxon>Eleutherengona</taxon>
        <taxon>Raphignathae</taxon>
        <taxon>Tetranychoidea</taxon>
        <taxon>Tetranychidae</taxon>
        <taxon>Tetranychus</taxon>
    </lineage>
</organism>
<dbReference type="EMBL" id="CAEY01000791">
    <property type="status" value="NOT_ANNOTATED_CDS"/>
    <property type="molecule type" value="Genomic_DNA"/>
</dbReference>
<dbReference type="HOGENOM" id="CLU_3392775_0_0_1"/>
<evidence type="ECO:0000313" key="1">
    <source>
        <dbReference type="EnsemblMetazoa" id="tetur02g03370.1"/>
    </source>
</evidence>